<dbReference type="EMBL" id="JAJAGQ010000011">
    <property type="protein sequence ID" value="KAJ8549417.1"/>
    <property type="molecule type" value="Genomic_DNA"/>
</dbReference>
<dbReference type="SUPFAM" id="SSF56112">
    <property type="entry name" value="Protein kinase-like (PK-like)"/>
    <property type="match status" value="1"/>
</dbReference>
<evidence type="ECO:0000256" key="13">
    <source>
        <dbReference type="ARBA" id="ARBA00022989"/>
    </source>
</evidence>
<evidence type="ECO:0000256" key="6">
    <source>
        <dbReference type="ARBA" id="ARBA00022679"/>
    </source>
</evidence>
<reference evidence="25" key="1">
    <citation type="journal article" date="2023" name="Proc. Natl. Acad. Sci. U.S.A.">
        <title>Genomic and structural basis for evolution of tropane alkaloid biosynthesis.</title>
        <authorList>
            <person name="Wanga Y.-J."/>
            <person name="Taina T."/>
            <person name="Yua J.-Y."/>
            <person name="Lia J."/>
            <person name="Xua B."/>
            <person name="Chenc J."/>
            <person name="D'Auriad J.C."/>
            <person name="Huanga J.-P."/>
            <person name="Huanga S.-X."/>
        </authorList>
    </citation>
    <scope>NUCLEOTIDE SEQUENCE [LARGE SCALE GENOMIC DNA]</scope>
    <source>
        <strain evidence="25">cv. KIB-2019</strain>
    </source>
</reference>
<feature type="binding site" evidence="19">
    <location>
        <position position="692"/>
    </location>
    <ligand>
        <name>ATP</name>
        <dbReference type="ChEBI" id="CHEBI:30616"/>
    </ligand>
</feature>
<keyword evidence="15" id="KW-0675">Receptor</keyword>
<evidence type="ECO:0000256" key="20">
    <source>
        <dbReference type="SAM" id="MobiDB-lite"/>
    </source>
</evidence>
<dbReference type="InterPro" id="IPR021720">
    <property type="entry name" value="Malectin_dom"/>
</dbReference>
<dbReference type="SUPFAM" id="SSF52058">
    <property type="entry name" value="L domain-like"/>
    <property type="match status" value="1"/>
</dbReference>
<evidence type="ECO:0000256" key="4">
    <source>
        <dbReference type="ARBA" id="ARBA00022553"/>
    </source>
</evidence>
<dbReference type="InterPro" id="IPR032675">
    <property type="entry name" value="LRR_dom_sf"/>
</dbReference>
<dbReference type="InterPro" id="IPR001611">
    <property type="entry name" value="Leu-rich_rpt"/>
</dbReference>
<dbReference type="GO" id="GO:0005524">
    <property type="term" value="F:ATP binding"/>
    <property type="evidence" value="ECO:0007669"/>
    <property type="project" value="UniProtKB-UniRule"/>
</dbReference>
<evidence type="ECO:0000256" key="1">
    <source>
        <dbReference type="ARBA" id="ARBA00004479"/>
    </source>
</evidence>
<dbReference type="PROSITE" id="PS51450">
    <property type="entry name" value="LRR"/>
    <property type="match status" value="1"/>
</dbReference>
<proteinExistence type="predicted"/>
<organism evidence="24 25">
    <name type="scientific">Anisodus acutangulus</name>
    <dbReference type="NCBI Taxonomy" id="402998"/>
    <lineage>
        <taxon>Eukaryota</taxon>
        <taxon>Viridiplantae</taxon>
        <taxon>Streptophyta</taxon>
        <taxon>Embryophyta</taxon>
        <taxon>Tracheophyta</taxon>
        <taxon>Spermatophyta</taxon>
        <taxon>Magnoliopsida</taxon>
        <taxon>eudicotyledons</taxon>
        <taxon>Gunneridae</taxon>
        <taxon>Pentapetalae</taxon>
        <taxon>asterids</taxon>
        <taxon>lamiids</taxon>
        <taxon>Solanales</taxon>
        <taxon>Solanaceae</taxon>
        <taxon>Solanoideae</taxon>
        <taxon>Hyoscyameae</taxon>
        <taxon>Anisodus</taxon>
    </lineage>
</organism>
<evidence type="ECO:0000256" key="14">
    <source>
        <dbReference type="ARBA" id="ARBA00023136"/>
    </source>
</evidence>
<comment type="caution">
    <text evidence="24">The sequence shown here is derived from an EMBL/GenBank/DDBJ whole genome shotgun (WGS) entry which is preliminary data.</text>
</comment>
<keyword evidence="10 19" id="KW-0547">Nucleotide-binding</keyword>
<dbReference type="Gene3D" id="1.10.510.10">
    <property type="entry name" value="Transferase(Phosphotransferase) domain 1"/>
    <property type="match status" value="1"/>
</dbReference>
<evidence type="ECO:0000256" key="5">
    <source>
        <dbReference type="ARBA" id="ARBA00022614"/>
    </source>
</evidence>
<dbReference type="InterPro" id="IPR000719">
    <property type="entry name" value="Prot_kinase_dom"/>
</dbReference>
<dbReference type="GO" id="GO:0016020">
    <property type="term" value="C:membrane"/>
    <property type="evidence" value="ECO:0007669"/>
    <property type="project" value="UniProtKB-SubCell"/>
</dbReference>
<evidence type="ECO:0000256" key="11">
    <source>
        <dbReference type="ARBA" id="ARBA00022777"/>
    </source>
</evidence>
<evidence type="ECO:0000313" key="24">
    <source>
        <dbReference type="EMBL" id="KAJ8549417.1"/>
    </source>
</evidence>
<dbReference type="Pfam" id="PF00560">
    <property type="entry name" value="LRR_1"/>
    <property type="match status" value="2"/>
</dbReference>
<feature type="compositionally biased region" description="Basic and acidic residues" evidence="20">
    <location>
        <begin position="980"/>
        <end position="989"/>
    </location>
</feature>
<dbReference type="PANTHER" id="PTHR48006:SF66">
    <property type="entry name" value="PROTEIN KINASE DOMAIN-CONTAINING PROTEIN"/>
    <property type="match status" value="1"/>
</dbReference>
<dbReference type="OrthoDB" id="1938112at2759"/>
<keyword evidence="7 21" id="KW-0812">Transmembrane</keyword>
<keyword evidence="25" id="KW-1185">Reference proteome</keyword>
<dbReference type="Gene3D" id="2.60.120.430">
    <property type="entry name" value="Galactose-binding lectin"/>
    <property type="match status" value="1"/>
</dbReference>
<dbReference type="FunFam" id="3.30.200.20:FF:000217">
    <property type="entry name" value="probable LRR receptor-like serine/threonine-protein kinase At1g53430"/>
    <property type="match status" value="1"/>
</dbReference>
<dbReference type="SMART" id="SM00220">
    <property type="entry name" value="S_TKc"/>
    <property type="match status" value="1"/>
</dbReference>
<dbReference type="AlphaFoldDB" id="A0A9Q1M2M1"/>
<feature type="compositionally biased region" description="Low complexity" evidence="20">
    <location>
        <begin position="990"/>
        <end position="1000"/>
    </location>
</feature>
<evidence type="ECO:0000256" key="2">
    <source>
        <dbReference type="ARBA" id="ARBA00012513"/>
    </source>
</evidence>
<dbReference type="PROSITE" id="PS00107">
    <property type="entry name" value="PROTEIN_KINASE_ATP"/>
    <property type="match status" value="1"/>
</dbReference>
<accession>A0A9Q1M2M1</accession>
<evidence type="ECO:0000313" key="25">
    <source>
        <dbReference type="Proteomes" id="UP001152561"/>
    </source>
</evidence>
<keyword evidence="16" id="KW-0325">Glycoprotein</keyword>
<keyword evidence="9" id="KW-0677">Repeat</keyword>
<dbReference type="PROSITE" id="PS00108">
    <property type="entry name" value="PROTEIN_KINASE_ST"/>
    <property type="match status" value="1"/>
</dbReference>
<dbReference type="InterPro" id="IPR011009">
    <property type="entry name" value="Kinase-like_dom_sf"/>
</dbReference>
<keyword evidence="6" id="KW-0808">Transferase</keyword>
<feature type="region of interest" description="Disordered" evidence="20">
    <location>
        <begin position="966"/>
        <end position="1000"/>
    </location>
</feature>
<keyword evidence="11" id="KW-0418">Kinase</keyword>
<dbReference type="Pfam" id="PF00069">
    <property type="entry name" value="Pkinase"/>
    <property type="match status" value="1"/>
</dbReference>
<dbReference type="CDD" id="cd12087">
    <property type="entry name" value="TM_EGFR-like"/>
    <property type="match status" value="1"/>
</dbReference>
<dbReference type="EC" id="2.7.11.1" evidence="2"/>
<dbReference type="PANTHER" id="PTHR48006">
    <property type="entry name" value="LEUCINE-RICH REPEAT-CONTAINING PROTEIN DDB_G0281931-RELATED"/>
    <property type="match status" value="1"/>
</dbReference>
<feature type="signal peptide" evidence="22">
    <location>
        <begin position="1"/>
        <end position="23"/>
    </location>
</feature>
<dbReference type="Pfam" id="PF11721">
    <property type="entry name" value="Malectin"/>
    <property type="match status" value="1"/>
</dbReference>
<evidence type="ECO:0000256" key="19">
    <source>
        <dbReference type="PROSITE-ProRule" id="PRU10141"/>
    </source>
</evidence>
<dbReference type="InterPro" id="IPR008271">
    <property type="entry name" value="Ser/Thr_kinase_AS"/>
</dbReference>
<dbReference type="Proteomes" id="UP001152561">
    <property type="component" value="Unassembled WGS sequence"/>
</dbReference>
<evidence type="ECO:0000256" key="16">
    <source>
        <dbReference type="ARBA" id="ARBA00023180"/>
    </source>
</evidence>
<protein>
    <recommendedName>
        <fullName evidence="2">non-specific serine/threonine protein kinase</fullName>
        <ecNumber evidence="2">2.7.11.1</ecNumber>
    </recommendedName>
</protein>
<evidence type="ECO:0000256" key="15">
    <source>
        <dbReference type="ARBA" id="ARBA00023170"/>
    </source>
</evidence>
<keyword evidence="8 22" id="KW-0732">Signal</keyword>
<evidence type="ECO:0000256" key="7">
    <source>
        <dbReference type="ARBA" id="ARBA00022692"/>
    </source>
</evidence>
<feature type="domain" description="Protein kinase" evidence="23">
    <location>
        <begin position="664"/>
        <end position="940"/>
    </location>
</feature>
<dbReference type="Gene3D" id="3.80.10.10">
    <property type="entry name" value="Ribonuclease Inhibitor"/>
    <property type="match status" value="2"/>
</dbReference>
<feature type="compositionally biased region" description="Polar residues" evidence="20">
    <location>
        <begin position="969"/>
        <end position="979"/>
    </location>
</feature>
<keyword evidence="5" id="KW-0433">Leucine-rich repeat</keyword>
<evidence type="ECO:0000256" key="3">
    <source>
        <dbReference type="ARBA" id="ARBA00022527"/>
    </source>
</evidence>
<dbReference type="PROSITE" id="PS50011">
    <property type="entry name" value="PROTEIN_KINASE_DOM"/>
    <property type="match status" value="1"/>
</dbReference>
<evidence type="ECO:0000256" key="12">
    <source>
        <dbReference type="ARBA" id="ARBA00022840"/>
    </source>
</evidence>
<name>A0A9Q1M2M1_9SOLA</name>
<evidence type="ECO:0000259" key="23">
    <source>
        <dbReference type="PROSITE" id="PS50011"/>
    </source>
</evidence>
<dbReference type="CDD" id="cd14066">
    <property type="entry name" value="STKc_IRAK"/>
    <property type="match status" value="1"/>
</dbReference>
<dbReference type="Gene3D" id="3.30.200.20">
    <property type="entry name" value="Phosphorylase Kinase, domain 1"/>
    <property type="match status" value="1"/>
</dbReference>
<evidence type="ECO:0000256" key="18">
    <source>
        <dbReference type="ARBA" id="ARBA00048679"/>
    </source>
</evidence>
<evidence type="ECO:0000256" key="17">
    <source>
        <dbReference type="ARBA" id="ARBA00047899"/>
    </source>
</evidence>
<keyword evidence="3" id="KW-0723">Serine/threonine-protein kinase</keyword>
<comment type="catalytic activity">
    <reaction evidence="18">
        <text>L-seryl-[protein] + ATP = O-phospho-L-seryl-[protein] + ADP + H(+)</text>
        <dbReference type="Rhea" id="RHEA:17989"/>
        <dbReference type="Rhea" id="RHEA-COMP:9863"/>
        <dbReference type="Rhea" id="RHEA-COMP:11604"/>
        <dbReference type="ChEBI" id="CHEBI:15378"/>
        <dbReference type="ChEBI" id="CHEBI:29999"/>
        <dbReference type="ChEBI" id="CHEBI:30616"/>
        <dbReference type="ChEBI" id="CHEBI:83421"/>
        <dbReference type="ChEBI" id="CHEBI:456216"/>
        <dbReference type="EC" id="2.7.11.1"/>
    </reaction>
</comment>
<evidence type="ECO:0000256" key="9">
    <source>
        <dbReference type="ARBA" id="ARBA00022737"/>
    </source>
</evidence>
<comment type="subcellular location">
    <subcellularLocation>
        <location evidence="1">Membrane</location>
        <topology evidence="1">Single-pass type I membrane protein</topology>
    </subcellularLocation>
</comment>
<keyword evidence="13 21" id="KW-1133">Transmembrane helix</keyword>
<dbReference type="FunFam" id="2.60.120.430:FF:000004">
    <property type="entry name" value="Putative leucine-rich repeat receptor-like serine/threonine-protein kinase"/>
    <property type="match status" value="1"/>
</dbReference>
<evidence type="ECO:0000256" key="8">
    <source>
        <dbReference type="ARBA" id="ARBA00022729"/>
    </source>
</evidence>
<dbReference type="FunFam" id="1.10.510.10:FF:000044">
    <property type="entry name" value="Putative LRR receptor-like serine/threonine-protein kinase"/>
    <property type="match status" value="1"/>
</dbReference>
<keyword evidence="12 19" id="KW-0067">ATP-binding</keyword>
<comment type="catalytic activity">
    <reaction evidence="17">
        <text>L-threonyl-[protein] + ATP = O-phospho-L-threonyl-[protein] + ADP + H(+)</text>
        <dbReference type="Rhea" id="RHEA:46608"/>
        <dbReference type="Rhea" id="RHEA-COMP:11060"/>
        <dbReference type="Rhea" id="RHEA-COMP:11605"/>
        <dbReference type="ChEBI" id="CHEBI:15378"/>
        <dbReference type="ChEBI" id="CHEBI:30013"/>
        <dbReference type="ChEBI" id="CHEBI:30616"/>
        <dbReference type="ChEBI" id="CHEBI:61977"/>
        <dbReference type="ChEBI" id="CHEBI:456216"/>
        <dbReference type="EC" id="2.7.11.1"/>
    </reaction>
</comment>
<feature type="chain" id="PRO_5040175782" description="non-specific serine/threonine protein kinase" evidence="22">
    <location>
        <begin position="24"/>
        <end position="1000"/>
    </location>
</feature>
<feature type="transmembrane region" description="Helical" evidence="21">
    <location>
        <begin position="607"/>
        <end position="629"/>
    </location>
</feature>
<keyword evidence="4" id="KW-0597">Phosphoprotein</keyword>
<evidence type="ECO:0000256" key="22">
    <source>
        <dbReference type="SAM" id="SignalP"/>
    </source>
</evidence>
<gene>
    <name evidence="24" type="ORF">K7X08_033124</name>
</gene>
<evidence type="ECO:0000256" key="21">
    <source>
        <dbReference type="SAM" id="Phobius"/>
    </source>
</evidence>
<dbReference type="InterPro" id="IPR017441">
    <property type="entry name" value="Protein_kinase_ATP_BS"/>
</dbReference>
<dbReference type="FunFam" id="3.80.10.10:FF:000452">
    <property type="entry name" value="Probable LRR receptor-like serine/threonine-protein kinase RFK1"/>
    <property type="match status" value="1"/>
</dbReference>
<evidence type="ECO:0000256" key="10">
    <source>
        <dbReference type="ARBA" id="ARBA00022741"/>
    </source>
</evidence>
<dbReference type="GO" id="GO:0004674">
    <property type="term" value="F:protein serine/threonine kinase activity"/>
    <property type="evidence" value="ECO:0007669"/>
    <property type="project" value="UniProtKB-KW"/>
</dbReference>
<sequence>MSSSPFLLITFTFLVLICETIQAQTNGRLLPKEEKNALKEIADQLGKKDWNFNVNPCDESTNWTTPGTDNNSIYVNNVTCNCSTSDGFCHVQIMLIRGQDLPGVLPASLAKLPYLKTIDLNRNYLSGTIPTEWASTKLENMKISNNRLSGPIPDYIGNMTSLVNVSLETNFFNGSLPAEMGKLVNLEMLLLNANNFTGEWPVELNNLTKLTVLKISSNSFVGELPNFGSLKKLKNLEIQGSGFEGPIPRSISVLTRLDDLRISDLNGGASEFPPLRNMINMTKLILRSCNIHGQIPDFVANMSDLKYLDLSFNKLEGGIGNLERLTNLSGTYLTGNSFVGRIPEWLTSRDTRNVIDLSYNKFNESSEPSTCRDNLNLYRSFKAGNFVEHGMCLSPCSEEKYSLHINCGGGKVTIGNTTYEEDEDSAGSAKFFYKKENWGASSTGHFWDRNISLSNYKVDNVSAIKGDKSQLYMTARLSPLSLTYFARCLANGSYTLTLHFAEIVYRDNRSFQSLGERIFDVYVQDKLKLKDFDIERVAGGVDKAWEEKFNVTVKDKTVEVRFQYAGKGTTSIPSRGSYGPLVSAISLEANFKPLPTQKTSSNWKRKILIVAGAVISSLALILIILFVAWRIRRNRKLMEQELRGLDLQTGIFTFRQIKAATSNFDAANKLGEGGFGSVYKGTLADGTIVAVKQLSSKSRQGNREFVNEIGMISSLRHPNLVRLYGCCVERKQLLLIYEYMENNSLSHALFGPEECRPKLDWPTRQKICVGIAKGLAFLHEESPLKIVHRDIKPTNVLLDKDLNPRISDFGLAKLYEEGKTHITTRVAAGTRGYIAPEYALWGYLTYKADLYSFGVVVLELIAGKKNMKYHPDENYIFLLDLALVLQKEGKSLELLDPRLGSDFNKEEALRMIKVALLCTSTSPAMRPNMSVVVNMLEGRLDIDESNLDSSVYDDEINFQGRRDKYDEMQVNSSDNQLHVRSTDTKDTDRSSSTFPSTSTS</sequence>
<keyword evidence="14 21" id="KW-0472">Membrane</keyword>
<dbReference type="InterPro" id="IPR051824">
    <property type="entry name" value="LRR_Rcpt-Like_S/T_Kinase"/>
</dbReference>